<name>A0ABQ5XAD0_9GAMM</name>
<dbReference type="Proteomes" id="UP001156627">
    <property type="component" value="Unassembled WGS sequence"/>
</dbReference>
<protein>
    <submittedName>
        <fullName evidence="2">Uncharacterized protein</fullName>
    </submittedName>
</protein>
<keyword evidence="3" id="KW-1185">Reference proteome</keyword>
<feature type="transmembrane region" description="Helical" evidence="1">
    <location>
        <begin position="7"/>
        <end position="25"/>
    </location>
</feature>
<sequence length="230" mass="26072">MTSRPNFYLWIAALFAGSLVTYLALPRGELIRQIAALPLVGSLFGLLVKIALDEASHQRDLIKIAVQNNFSLAANSHMASVAFDKHAEFSEKYAIETQATLVTLFRKGPTDEALEHAHKLYLIRSDFAVWLTRDIDTKLEEFEAALREVGASAHYVYNNVDARDRQEKLDGMYRTFAQIIGMKAWNDERLTDEKAIASVFQHLRVILGMEELTKLRQAIVSKAFEEVEKK</sequence>
<feature type="transmembrane region" description="Helical" evidence="1">
    <location>
        <begin position="31"/>
        <end position="52"/>
    </location>
</feature>
<proteinExistence type="predicted"/>
<keyword evidence="1" id="KW-1133">Transmembrane helix</keyword>
<keyword evidence="1" id="KW-0812">Transmembrane</keyword>
<evidence type="ECO:0000313" key="3">
    <source>
        <dbReference type="Proteomes" id="UP001156627"/>
    </source>
</evidence>
<evidence type="ECO:0000256" key="1">
    <source>
        <dbReference type="SAM" id="Phobius"/>
    </source>
</evidence>
<keyword evidence="1" id="KW-0472">Membrane</keyword>
<organism evidence="2 3">
    <name type="scientific">Dyella flagellata</name>
    <dbReference type="NCBI Taxonomy" id="1867833"/>
    <lineage>
        <taxon>Bacteria</taxon>
        <taxon>Pseudomonadati</taxon>
        <taxon>Pseudomonadota</taxon>
        <taxon>Gammaproteobacteria</taxon>
        <taxon>Lysobacterales</taxon>
        <taxon>Rhodanobacteraceae</taxon>
        <taxon>Dyella</taxon>
    </lineage>
</organism>
<evidence type="ECO:0000313" key="2">
    <source>
        <dbReference type="EMBL" id="GLQ88578.1"/>
    </source>
</evidence>
<reference evidence="3" key="1">
    <citation type="journal article" date="2019" name="Int. J. Syst. Evol. Microbiol.">
        <title>The Global Catalogue of Microorganisms (GCM) 10K type strain sequencing project: providing services to taxonomists for standard genome sequencing and annotation.</title>
        <authorList>
            <consortium name="The Broad Institute Genomics Platform"/>
            <consortium name="The Broad Institute Genome Sequencing Center for Infectious Disease"/>
            <person name="Wu L."/>
            <person name="Ma J."/>
        </authorList>
    </citation>
    <scope>NUCLEOTIDE SEQUENCE [LARGE SCALE GENOMIC DNA]</scope>
    <source>
        <strain evidence="3">NBRC 111981</strain>
    </source>
</reference>
<accession>A0ABQ5XAD0</accession>
<gene>
    <name evidence="2" type="ORF">GCM10007898_21480</name>
</gene>
<dbReference type="EMBL" id="BSOA01000018">
    <property type="protein sequence ID" value="GLQ88578.1"/>
    <property type="molecule type" value="Genomic_DNA"/>
</dbReference>
<dbReference type="RefSeq" id="WP_284332017.1">
    <property type="nucleotide sequence ID" value="NZ_BSOA01000018.1"/>
</dbReference>
<comment type="caution">
    <text evidence="2">The sequence shown here is derived from an EMBL/GenBank/DDBJ whole genome shotgun (WGS) entry which is preliminary data.</text>
</comment>